<keyword evidence="2" id="KW-1185">Reference proteome</keyword>
<sequence length="311" mass="34940">MGYRGRANDTRARKGGLVEQWRYFMHVIIQCLSPRKSGTDGLNTSLQSAMVALTLNRGFNFAHYFYKEIVAQINPLAGQEFPMYPGFLQMILNHLIPNLPQLQQRLTLTPMTKRIFTYCNNIKQQNPALIPVPTPLFGHLINPDYVPPPNDNWIHPEEVQQQQQSQLQATQQPQPQQVAPEEQPEQVNVKVHDAAQDNVIEPNLEVHEEVHVDVNVDQRAENENIDNEEQVHSPQANQEGQVSDTSTSSSEKANDTDSDTNSESTQDFDPDHYAKLATIPSAITGKRLKSVATKPRRKSVRGLPPGTALGK</sequence>
<dbReference type="EMBL" id="CM042023">
    <property type="protein sequence ID" value="KAI3813612.1"/>
    <property type="molecule type" value="Genomic_DNA"/>
</dbReference>
<accession>A0ACB9J2Y1</accession>
<organism evidence="1 2">
    <name type="scientific">Smallanthus sonchifolius</name>
    <dbReference type="NCBI Taxonomy" id="185202"/>
    <lineage>
        <taxon>Eukaryota</taxon>
        <taxon>Viridiplantae</taxon>
        <taxon>Streptophyta</taxon>
        <taxon>Embryophyta</taxon>
        <taxon>Tracheophyta</taxon>
        <taxon>Spermatophyta</taxon>
        <taxon>Magnoliopsida</taxon>
        <taxon>eudicotyledons</taxon>
        <taxon>Gunneridae</taxon>
        <taxon>Pentapetalae</taxon>
        <taxon>asterids</taxon>
        <taxon>campanulids</taxon>
        <taxon>Asterales</taxon>
        <taxon>Asteraceae</taxon>
        <taxon>Asteroideae</taxon>
        <taxon>Heliantheae alliance</taxon>
        <taxon>Millerieae</taxon>
        <taxon>Smallanthus</taxon>
    </lineage>
</organism>
<evidence type="ECO:0000313" key="1">
    <source>
        <dbReference type="EMBL" id="KAI3813612.1"/>
    </source>
</evidence>
<gene>
    <name evidence="1" type="ORF">L1987_18340</name>
</gene>
<proteinExistence type="predicted"/>
<evidence type="ECO:0000313" key="2">
    <source>
        <dbReference type="Proteomes" id="UP001056120"/>
    </source>
</evidence>
<comment type="caution">
    <text evidence="1">The sequence shown here is derived from an EMBL/GenBank/DDBJ whole genome shotgun (WGS) entry which is preliminary data.</text>
</comment>
<protein>
    <submittedName>
        <fullName evidence="1">Uncharacterized protein</fullName>
    </submittedName>
</protein>
<reference evidence="2" key="1">
    <citation type="journal article" date="2022" name="Mol. Ecol. Resour.">
        <title>The genomes of chicory, endive, great burdock and yacon provide insights into Asteraceae palaeo-polyploidization history and plant inulin production.</title>
        <authorList>
            <person name="Fan W."/>
            <person name="Wang S."/>
            <person name="Wang H."/>
            <person name="Wang A."/>
            <person name="Jiang F."/>
            <person name="Liu H."/>
            <person name="Zhao H."/>
            <person name="Xu D."/>
            <person name="Zhang Y."/>
        </authorList>
    </citation>
    <scope>NUCLEOTIDE SEQUENCE [LARGE SCALE GENOMIC DNA]</scope>
    <source>
        <strain evidence="2">cv. Yunnan</strain>
    </source>
</reference>
<name>A0ACB9J2Y1_9ASTR</name>
<dbReference type="Proteomes" id="UP001056120">
    <property type="component" value="Linkage Group LG06"/>
</dbReference>
<reference evidence="1 2" key="2">
    <citation type="journal article" date="2022" name="Mol. Ecol. Resour.">
        <title>The genomes of chicory, endive, great burdock and yacon provide insights into Asteraceae paleo-polyploidization history and plant inulin production.</title>
        <authorList>
            <person name="Fan W."/>
            <person name="Wang S."/>
            <person name="Wang H."/>
            <person name="Wang A."/>
            <person name="Jiang F."/>
            <person name="Liu H."/>
            <person name="Zhao H."/>
            <person name="Xu D."/>
            <person name="Zhang Y."/>
        </authorList>
    </citation>
    <scope>NUCLEOTIDE SEQUENCE [LARGE SCALE GENOMIC DNA]</scope>
    <source>
        <strain evidence="2">cv. Yunnan</strain>
        <tissue evidence="1">Leaves</tissue>
    </source>
</reference>